<dbReference type="PANTHER" id="PTHR33884">
    <property type="entry name" value="UPF0410 PROTEIN YMGE"/>
    <property type="match status" value="1"/>
</dbReference>
<keyword evidence="5 7" id="KW-1133">Transmembrane helix</keyword>
<dbReference type="KEGG" id="xop:PXO_02247"/>
<feature type="transmembrane region" description="Helical" evidence="7">
    <location>
        <begin position="66"/>
        <end position="85"/>
    </location>
</feature>
<evidence type="ECO:0000256" key="5">
    <source>
        <dbReference type="ARBA" id="ARBA00022989"/>
    </source>
</evidence>
<dbReference type="PANTHER" id="PTHR33884:SF7">
    <property type="entry name" value="BSL8023 PROTEIN"/>
    <property type="match status" value="1"/>
</dbReference>
<keyword evidence="4 7" id="KW-0812">Transmembrane</keyword>
<evidence type="ECO:0000256" key="3">
    <source>
        <dbReference type="ARBA" id="ARBA00022475"/>
    </source>
</evidence>
<evidence type="ECO:0000256" key="2">
    <source>
        <dbReference type="ARBA" id="ARBA00011006"/>
    </source>
</evidence>
<feature type="transmembrane region" description="Helical" evidence="7">
    <location>
        <begin position="6"/>
        <end position="27"/>
    </location>
</feature>
<dbReference type="Pfam" id="PF04226">
    <property type="entry name" value="Transgly_assoc"/>
    <property type="match status" value="1"/>
</dbReference>
<evidence type="ECO:0000313" key="9">
    <source>
        <dbReference type="Proteomes" id="UP000001740"/>
    </source>
</evidence>
<evidence type="ECO:0000256" key="6">
    <source>
        <dbReference type="ARBA" id="ARBA00023136"/>
    </source>
</evidence>
<feature type="transmembrane region" description="Helical" evidence="7">
    <location>
        <begin position="34"/>
        <end position="54"/>
    </location>
</feature>
<protein>
    <submittedName>
        <fullName evidence="8">Transglycosylase-associated protein</fullName>
    </submittedName>
</protein>
<comment type="similarity">
    <text evidence="2">Belongs to the UPF0410 family.</text>
</comment>
<dbReference type="eggNOG" id="COG2261">
    <property type="taxonomic scope" value="Bacteria"/>
</dbReference>
<dbReference type="EMBL" id="CP000967">
    <property type="protein sequence ID" value="ACD60491.1"/>
    <property type="molecule type" value="Genomic_DNA"/>
</dbReference>
<evidence type="ECO:0000313" key="8">
    <source>
        <dbReference type="EMBL" id="ACD60491.1"/>
    </source>
</evidence>
<keyword evidence="3" id="KW-1003">Cell membrane</keyword>
<comment type="subcellular location">
    <subcellularLocation>
        <location evidence="1">Cell membrane</location>
        <topology evidence="1">Multi-pass membrane protein</topology>
    </subcellularLocation>
</comment>
<dbReference type="RefSeq" id="WP_011407896.1">
    <property type="nucleotide sequence ID" value="NC_010717.2"/>
</dbReference>
<dbReference type="GO" id="GO:0005886">
    <property type="term" value="C:plasma membrane"/>
    <property type="evidence" value="ECO:0007669"/>
    <property type="project" value="UniProtKB-SubCell"/>
</dbReference>
<dbReference type="GeneID" id="77338342"/>
<sequence>MNHLFGSNSWLYILLVGFVVGLLARFITPGAQRLGCLLTIVLGIAGAVVASWFGRYMGWYRAGEPAGFLGALLGAIAILALLRLFSGSKR</sequence>
<dbReference type="Proteomes" id="UP000001740">
    <property type="component" value="Chromosome"/>
</dbReference>
<keyword evidence="6 7" id="KW-0472">Membrane</keyword>
<evidence type="ECO:0000256" key="4">
    <source>
        <dbReference type="ARBA" id="ARBA00022692"/>
    </source>
</evidence>
<dbReference type="InterPro" id="IPR007341">
    <property type="entry name" value="Transgly_assoc"/>
</dbReference>
<proteinExistence type="inferred from homology"/>
<evidence type="ECO:0000256" key="1">
    <source>
        <dbReference type="ARBA" id="ARBA00004651"/>
    </source>
</evidence>
<evidence type="ECO:0000256" key="7">
    <source>
        <dbReference type="SAM" id="Phobius"/>
    </source>
</evidence>
<dbReference type="HOGENOM" id="CLU_160040_2_0_6"/>
<organism evidence="8 9">
    <name type="scientific">Xanthomonas oryzae pv. oryzae (strain PXO99A)</name>
    <dbReference type="NCBI Taxonomy" id="360094"/>
    <lineage>
        <taxon>Bacteria</taxon>
        <taxon>Pseudomonadati</taxon>
        <taxon>Pseudomonadota</taxon>
        <taxon>Gammaproteobacteria</taxon>
        <taxon>Lysobacterales</taxon>
        <taxon>Lysobacteraceae</taxon>
        <taxon>Xanthomonas</taxon>
    </lineage>
</organism>
<dbReference type="AlphaFoldDB" id="A0A0K0GNX2"/>
<name>A0A0K0GNX2_XANOP</name>
<reference evidence="8 9" key="1">
    <citation type="journal article" date="2008" name="BMC Genomics">
        <title>Genome sequence and rapid evolution of the rice pathogen Xanthomonas oryzae pv. oryzae PXO99A.</title>
        <authorList>
            <person name="Salzberg S.L."/>
            <person name="Sommer D.D."/>
            <person name="Schatz M.C."/>
            <person name="Phillippy A.M."/>
            <person name="Rabinowicz P.D."/>
            <person name="Tsuge S."/>
            <person name="Furutani A."/>
            <person name="Ochiai H."/>
            <person name="Delcher A.L."/>
            <person name="Kelley D."/>
            <person name="Madupu R."/>
            <person name="Puiu D."/>
            <person name="Radune D."/>
            <person name="Shumway M."/>
            <person name="Trapnell C."/>
            <person name="Aparna G."/>
            <person name="Jha G."/>
            <person name="Pandey A."/>
            <person name="Patil P.B."/>
            <person name="Ishihara H."/>
            <person name="Meyer D.F."/>
            <person name="Szurek B."/>
            <person name="Verdier V."/>
            <person name="Koebnik R."/>
            <person name="Dow J.M."/>
            <person name="Ryan R.P."/>
            <person name="Hirata H."/>
            <person name="Tsuyumu S."/>
            <person name="Won Lee S."/>
            <person name="Seo Y.S."/>
            <person name="Sriariyanum M."/>
            <person name="Ronald P.C."/>
            <person name="Sonti R.V."/>
            <person name="Van Sluys M.A."/>
            <person name="Leach J.E."/>
            <person name="White F.F."/>
            <person name="Bogdanove A.J."/>
        </authorList>
    </citation>
    <scope>NUCLEOTIDE SEQUENCE [LARGE SCALE GENOMIC DNA]</scope>
    <source>
        <strain evidence="8 9">PXO99A</strain>
    </source>
</reference>
<gene>
    <name evidence="8" type="ordered locus">PXO_02247</name>
</gene>
<accession>A0A0K0GNX2</accession>